<dbReference type="PROSITE" id="PS51257">
    <property type="entry name" value="PROKAR_LIPOPROTEIN"/>
    <property type="match status" value="1"/>
</dbReference>
<evidence type="ECO:0000256" key="16">
    <source>
        <dbReference type="ARBA" id="ARBA00050768"/>
    </source>
</evidence>
<evidence type="ECO:0000256" key="9">
    <source>
        <dbReference type="ARBA" id="ARBA00022824"/>
    </source>
</evidence>
<dbReference type="Proteomes" id="UP000789706">
    <property type="component" value="Unassembled WGS sequence"/>
</dbReference>
<evidence type="ECO:0000313" key="19">
    <source>
        <dbReference type="EMBL" id="CAG8519172.1"/>
    </source>
</evidence>
<comment type="caution">
    <text evidence="19">The sequence shown here is derived from an EMBL/GenBank/DDBJ whole genome shotgun (WGS) entry which is preliminary data.</text>
</comment>
<keyword evidence="10 17" id="KW-1133">Transmembrane helix</keyword>
<keyword evidence="6" id="KW-0328">Glycosyltransferase</keyword>
<dbReference type="CDD" id="cd03806">
    <property type="entry name" value="GT4_ALG11-like"/>
    <property type="match status" value="1"/>
</dbReference>
<feature type="transmembrane region" description="Helical" evidence="17">
    <location>
        <begin position="92"/>
        <end position="112"/>
    </location>
</feature>
<feature type="transmembrane region" description="Helical" evidence="17">
    <location>
        <begin position="210"/>
        <end position="228"/>
    </location>
</feature>
<dbReference type="GO" id="GO:0015174">
    <property type="term" value="F:basic amino acid transmembrane transporter activity"/>
    <property type="evidence" value="ECO:0007669"/>
    <property type="project" value="UniProtKB-ARBA"/>
</dbReference>
<dbReference type="OrthoDB" id="2276068at2759"/>
<dbReference type="InterPro" id="IPR001245">
    <property type="entry name" value="Ser-Thr/Tyr_kinase_cat_dom"/>
</dbReference>
<evidence type="ECO:0000256" key="10">
    <source>
        <dbReference type="ARBA" id="ARBA00022989"/>
    </source>
</evidence>
<dbReference type="EMBL" id="CAJVPK010000504">
    <property type="protein sequence ID" value="CAG8519172.1"/>
    <property type="molecule type" value="Genomic_DNA"/>
</dbReference>
<evidence type="ECO:0000313" key="20">
    <source>
        <dbReference type="Proteomes" id="UP000789706"/>
    </source>
</evidence>
<comment type="subcellular location">
    <subcellularLocation>
        <location evidence="2">Endoplasmic reticulum membrane</location>
        <topology evidence="2">Single-pass membrane protein</topology>
    </subcellularLocation>
    <subcellularLocation>
        <location evidence="1">Membrane</location>
        <topology evidence="1">Multi-pass membrane protein</topology>
    </subcellularLocation>
</comment>
<evidence type="ECO:0000256" key="11">
    <source>
        <dbReference type="ARBA" id="ARBA00023136"/>
    </source>
</evidence>
<evidence type="ECO:0000256" key="13">
    <source>
        <dbReference type="ARBA" id="ARBA00032515"/>
    </source>
</evidence>
<dbReference type="Pfam" id="PF15924">
    <property type="entry name" value="ALG11_N"/>
    <property type="match status" value="1"/>
</dbReference>
<feature type="transmembrane region" description="Helical" evidence="17">
    <location>
        <begin position="284"/>
        <end position="305"/>
    </location>
</feature>
<proteinExistence type="inferred from homology"/>
<feature type="transmembrane region" description="Helical" evidence="17">
    <location>
        <begin position="30"/>
        <end position="48"/>
    </location>
</feature>
<sequence length="1208" mass="140739">MVESCYRNGDYYILWIFNTFGSCIYGHQELISVIFGYLSVFCWLNAQFPQLIKNYRNSSVDGLSLSFLFIWFLGDVTNLLGCVLTDQLPFQVYIATYFCIVDFCLFYQYFYYSWGRNPICELLSLRHVSSSNRKFRDSLELKRRKNSSDQGNNINNSTSTIFAIMFLTFHYTSFISHTSSISTPHFNLRSLDQSDDIEPLIPSKTFFQQHSLLIGRIFSWICTAFYLCSRIPQIIKNHKTKSVEGLSIFMFIFAVFGNLTYSLSIFINPLFFKDSYYAGETIPYILGSIGTLGFDITIFIQWFRLRNNKAKSRLKRQEEQENGYPATSDCKHKSDLSLKHKFNNHWFDKFTESRDKNLERDSKDFSPTQKIKHQSLPVSSKKLQLLDSKTRKFIVDKRRYAVVDPFNIGHNRTKKEKIIRNSQFSIQSVRQLNRISTSNLHNKSYKPTDRWKSLNIIKYQENSTLKRSSSFEVGDFKDLKKISEISQEISESTTKEKSNIEYINNSSNEDQSICSSCKRKIAIVGYYAHWCQFCESKRFEEEFGTWTSENDEIDCFILETQLDSKSCFDYLEWIQYDRFHDIQYVGTGYFGGVCHSVWLDGPRDKWDERTKQYIRTGECLVALKYLNNSKNISSEFFEEMRKYLQCENNNGIHIIRSFGISQDPKTKYYILVIQYARNGDLTKYLTKNLNVTWQRRLEILYAISTVVQSENNQAEMSITFDNNSLYSLKEKITQNLAVIAHMAAETELYKLKAATIEADNTITAAEIYDIMQYCIGFCTTICFIYLHLKKRVINAVQKRRNFLNSIDLKVIKNPLLLGFFHPYCNAGGGGERVLWTAIRSIQEKYSHVMCVVYTGDTQVTKEDILKKIEARFSIQLNPNTIEFVFLNKRYWVEDVRYPRFTLLGQSLGSIVLGFEALEKLTPDLYFDTMGYAFTYLIAKRIFGYMLKKVQERRPGYNNQSLITKSSYAEIVMVNSTWTKGHIDELWGVKSNIVYPPCDTAALSKLPLSGRQRGVIVSIAQFRPEKDHRLQLQALNRLLINHPEFRDDLENKVKLVLIGSCRNEGDQKRIQELKKLCKNLNIENNVEFEINASFQVLVNWLSKAMIGLHTMWNEHFGIGIVEYMMDIIIPYNNQITGFLADDANSFANEIYKVLTLTDNEFMKIQNNAREHAKLHFSEFVFQNSILELLNPLLSKKTVINNNKENIASF</sequence>
<dbReference type="Gene3D" id="3.40.50.2000">
    <property type="entry name" value="Glycogen Phosphorylase B"/>
    <property type="match status" value="1"/>
</dbReference>
<evidence type="ECO:0000256" key="14">
    <source>
        <dbReference type="ARBA" id="ARBA00038039"/>
    </source>
</evidence>
<dbReference type="GO" id="GO:0098852">
    <property type="term" value="C:lytic vacuole membrane"/>
    <property type="evidence" value="ECO:0007669"/>
    <property type="project" value="UniProtKB-ARBA"/>
</dbReference>
<dbReference type="InterPro" id="IPR006603">
    <property type="entry name" value="PQ-loop_rpt"/>
</dbReference>
<dbReference type="GO" id="GO:0006487">
    <property type="term" value="P:protein N-linked glycosylation"/>
    <property type="evidence" value="ECO:0007669"/>
    <property type="project" value="TreeGrafter"/>
</dbReference>
<dbReference type="Pfam" id="PF00534">
    <property type="entry name" value="Glycos_transf_1"/>
    <property type="match status" value="1"/>
</dbReference>
<dbReference type="SUPFAM" id="SSF53756">
    <property type="entry name" value="UDP-Glycosyltransferase/glycogen phosphorylase"/>
    <property type="match status" value="1"/>
</dbReference>
<reference evidence="19" key="1">
    <citation type="submission" date="2021-06" db="EMBL/GenBank/DDBJ databases">
        <authorList>
            <person name="Kallberg Y."/>
            <person name="Tangrot J."/>
            <person name="Rosling A."/>
        </authorList>
    </citation>
    <scope>NUCLEOTIDE SEQUENCE</scope>
    <source>
        <strain evidence="19">AZ414A</strain>
    </source>
</reference>
<dbReference type="SMART" id="SM00219">
    <property type="entry name" value="TyrKc"/>
    <property type="match status" value="1"/>
</dbReference>
<dbReference type="AlphaFoldDB" id="A0A9N9A4U0"/>
<evidence type="ECO:0000256" key="4">
    <source>
        <dbReference type="ARBA" id="ARBA00012645"/>
    </source>
</evidence>
<keyword evidence="8 17" id="KW-0812">Transmembrane</keyword>
<feature type="transmembrane region" description="Helical" evidence="17">
    <location>
        <begin position="248"/>
        <end position="272"/>
    </location>
</feature>
<dbReference type="Pfam" id="PF07714">
    <property type="entry name" value="PK_Tyr_Ser-Thr"/>
    <property type="match status" value="1"/>
</dbReference>
<dbReference type="SMART" id="SM00679">
    <property type="entry name" value="CTNS"/>
    <property type="match status" value="2"/>
</dbReference>
<evidence type="ECO:0000256" key="8">
    <source>
        <dbReference type="ARBA" id="ARBA00022692"/>
    </source>
</evidence>
<dbReference type="InterPro" id="IPR001296">
    <property type="entry name" value="Glyco_trans_1"/>
</dbReference>
<dbReference type="InterPro" id="IPR011009">
    <property type="entry name" value="Kinase-like_dom_sf"/>
</dbReference>
<evidence type="ECO:0000256" key="5">
    <source>
        <dbReference type="ARBA" id="ARBA00022018"/>
    </source>
</evidence>
<evidence type="ECO:0000256" key="1">
    <source>
        <dbReference type="ARBA" id="ARBA00004141"/>
    </source>
</evidence>
<dbReference type="Gene3D" id="1.20.1280.290">
    <property type="match status" value="2"/>
</dbReference>
<keyword evidence="7" id="KW-0808">Transferase</keyword>
<keyword evidence="20" id="KW-1185">Reference proteome</keyword>
<comment type="catalytic activity">
    <reaction evidence="16">
        <text>L-histidine(out) + L-arginine(in) = L-histidine(in) + L-arginine(out)</text>
        <dbReference type="Rhea" id="RHEA:71063"/>
        <dbReference type="ChEBI" id="CHEBI:32682"/>
        <dbReference type="ChEBI" id="CHEBI:57595"/>
    </reaction>
</comment>
<dbReference type="GO" id="GO:0005789">
    <property type="term" value="C:endoplasmic reticulum membrane"/>
    <property type="evidence" value="ECO:0007669"/>
    <property type="project" value="UniProtKB-SubCell"/>
</dbReference>
<keyword evidence="11 17" id="KW-0472">Membrane</keyword>
<accession>A0A9N9A4U0</accession>
<keyword evidence="9" id="KW-0256">Endoplasmic reticulum</keyword>
<comment type="similarity">
    <text evidence="14">Belongs to the laat-1 family.</text>
</comment>
<evidence type="ECO:0000256" key="7">
    <source>
        <dbReference type="ARBA" id="ARBA00022679"/>
    </source>
</evidence>
<dbReference type="PANTHER" id="PTHR45919">
    <property type="entry name" value="GDP-MAN:MAN(3)GLCNAC(2)-PP-DOL ALPHA-1,2-MANNOSYLTRANSFERASE"/>
    <property type="match status" value="1"/>
</dbReference>
<dbReference type="GO" id="GO:0034486">
    <property type="term" value="P:vacuolar transmembrane transport"/>
    <property type="evidence" value="ECO:0007669"/>
    <property type="project" value="UniProtKB-ARBA"/>
</dbReference>
<dbReference type="InterPro" id="IPR020635">
    <property type="entry name" value="Tyr_kinase_cat_dom"/>
</dbReference>
<gene>
    <name evidence="19" type="ORF">DEBURN_LOCUS5570</name>
</gene>
<comment type="catalytic activity">
    <reaction evidence="15">
        <text>an alpha-D-Man-(1-&gt;3)-[alpha-D-Man-(1-&gt;6)]-beta-D-Man-(1-&gt;4)-beta-D-GlcNAc-(1-&gt;4)-alpha-D-GlcNAc-diphospho-di-trans,poly-cis-dolichol + 2 GDP-alpha-D-mannose = an alpha-D-Man-(1-&gt;2)-alpha-D-Man-(1-&gt;2)-alpha-D-Man-(1-&gt;3)-[alpha-D-Man-(1-&gt;6)]-beta-D-Man-(1-&gt;4)-beta-D-GlcNAc-(1-&gt;4)-alpha-D-GlcNAc-diphospho-di-trans,poly-cis-dolichol + 2 GDP + 2 H(+)</text>
        <dbReference type="Rhea" id="RHEA:29523"/>
        <dbReference type="Rhea" id="RHEA-COMP:19515"/>
        <dbReference type="Rhea" id="RHEA-COMP:19516"/>
        <dbReference type="ChEBI" id="CHEBI:15378"/>
        <dbReference type="ChEBI" id="CHEBI:57527"/>
        <dbReference type="ChEBI" id="CHEBI:58189"/>
        <dbReference type="ChEBI" id="CHEBI:132511"/>
        <dbReference type="ChEBI" id="CHEBI:132515"/>
        <dbReference type="EC" id="2.4.1.131"/>
    </reaction>
    <physiologicalReaction direction="left-to-right" evidence="15">
        <dbReference type="Rhea" id="RHEA:29524"/>
    </physiologicalReaction>
</comment>
<dbReference type="FunFam" id="1.20.1280.290:FF:000009">
    <property type="entry name" value="PQ loop repeat family protein"/>
    <property type="match status" value="1"/>
</dbReference>
<dbReference type="InterPro" id="IPR038013">
    <property type="entry name" value="ALG11"/>
</dbReference>
<feature type="transmembrane region" description="Helical" evidence="17">
    <location>
        <begin position="60"/>
        <end position="80"/>
    </location>
</feature>
<dbReference type="Pfam" id="PF04193">
    <property type="entry name" value="PQ-loop"/>
    <property type="match status" value="2"/>
</dbReference>
<evidence type="ECO:0000256" key="6">
    <source>
        <dbReference type="ARBA" id="ARBA00022676"/>
    </source>
</evidence>
<evidence type="ECO:0000259" key="18">
    <source>
        <dbReference type="SMART" id="SM00219"/>
    </source>
</evidence>
<evidence type="ECO:0000256" key="12">
    <source>
        <dbReference type="ARBA" id="ARBA00032060"/>
    </source>
</evidence>
<evidence type="ECO:0000256" key="15">
    <source>
        <dbReference type="ARBA" id="ARBA00045065"/>
    </source>
</evidence>
<dbReference type="PANTHER" id="PTHR45919:SF1">
    <property type="entry name" value="GDP-MAN:MAN(3)GLCNAC(2)-PP-DOL ALPHA-1,2-MANNOSYLTRANSFERASE"/>
    <property type="match status" value="1"/>
</dbReference>
<dbReference type="InterPro" id="IPR031814">
    <property type="entry name" value="ALG11_N"/>
</dbReference>
<comment type="pathway">
    <text evidence="3">Protein modification; protein glycosylation.</text>
</comment>
<protein>
    <recommendedName>
        <fullName evidence="5">GDP-Man:Man(3)GlcNAc(2)-PP-Dol alpha-1,2-mannosyltransferase</fullName>
        <ecNumber evidence="4">2.4.1.131</ecNumber>
    </recommendedName>
    <alternativeName>
        <fullName evidence="12">Asparagine-linked glycosylation protein 11</fullName>
    </alternativeName>
    <alternativeName>
        <fullName evidence="13">Glycolipid 2-alpha-mannosyltransferase</fullName>
    </alternativeName>
</protein>
<dbReference type="EC" id="2.4.1.131" evidence="4"/>
<dbReference type="GO" id="GO:0004713">
    <property type="term" value="F:protein tyrosine kinase activity"/>
    <property type="evidence" value="ECO:0007669"/>
    <property type="project" value="InterPro"/>
</dbReference>
<evidence type="ECO:0000256" key="2">
    <source>
        <dbReference type="ARBA" id="ARBA00004389"/>
    </source>
</evidence>
<dbReference type="GO" id="GO:0004377">
    <property type="term" value="F:GDP-Man:Man(3)GlcNAc(2)-PP-Dol alpha-1,2-mannosyltransferase activity"/>
    <property type="evidence" value="ECO:0007669"/>
    <property type="project" value="UniProtKB-EC"/>
</dbReference>
<name>A0A9N9A4U0_9GLOM</name>
<evidence type="ECO:0000256" key="17">
    <source>
        <dbReference type="SAM" id="Phobius"/>
    </source>
</evidence>
<feature type="domain" description="Tyrosine-protein kinase catalytic" evidence="18">
    <location>
        <begin position="579"/>
        <end position="785"/>
    </location>
</feature>
<organism evidence="19 20">
    <name type="scientific">Diversispora eburnea</name>
    <dbReference type="NCBI Taxonomy" id="1213867"/>
    <lineage>
        <taxon>Eukaryota</taxon>
        <taxon>Fungi</taxon>
        <taxon>Fungi incertae sedis</taxon>
        <taxon>Mucoromycota</taxon>
        <taxon>Glomeromycotina</taxon>
        <taxon>Glomeromycetes</taxon>
        <taxon>Diversisporales</taxon>
        <taxon>Diversisporaceae</taxon>
        <taxon>Diversispora</taxon>
    </lineage>
</organism>
<evidence type="ECO:0000256" key="3">
    <source>
        <dbReference type="ARBA" id="ARBA00004922"/>
    </source>
</evidence>
<dbReference type="SUPFAM" id="SSF56112">
    <property type="entry name" value="Protein kinase-like (PK-like)"/>
    <property type="match status" value="1"/>
</dbReference>
<dbReference type="Gene3D" id="1.10.510.10">
    <property type="entry name" value="Transferase(Phosphotransferase) domain 1"/>
    <property type="match status" value="1"/>
</dbReference>